<reference evidence="1 2" key="1">
    <citation type="submission" date="2020-03" db="EMBL/GenBank/DDBJ databases">
        <title>Leucobacter sp. nov., isolated from beetles.</title>
        <authorList>
            <person name="Hyun D.-W."/>
            <person name="Bae J.-W."/>
        </authorList>
    </citation>
    <scope>NUCLEOTIDE SEQUENCE [LARGE SCALE GENOMIC DNA]</scope>
    <source>
        <strain evidence="1 2">HDW9B</strain>
    </source>
</reference>
<organism evidence="1 2">
    <name type="scientific">Leucobacter insecticola</name>
    <dbReference type="NCBI Taxonomy" id="2714934"/>
    <lineage>
        <taxon>Bacteria</taxon>
        <taxon>Bacillati</taxon>
        <taxon>Actinomycetota</taxon>
        <taxon>Actinomycetes</taxon>
        <taxon>Micrococcales</taxon>
        <taxon>Microbacteriaceae</taxon>
        <taxon>Leucobacter</taxon>
    </lineage>
</organism>
<name>A0A6G8FI00_9MICO</name>
<dbReference type="EMBL" id="CP049934">
    <property type="protein sequence ID" value="QIM15995.1"/>
    <property type="molecule type" value="Genomic_DNA"/>
</dbReference>
<evidence type="ECO:0000313" key="2">
    <source>
        <dbReference type="Proteomes" id="UP000501387"/>
    </source>
</evidence>
<accession>A0A6G8FI00</accession>
<proteinExistence type="predicted"/>
<sequence length="46" mass="5033">MSETEDGLLGRIELIEAQPLSQRAAGFEQLHDELLAELQRGDHGAS</sequence>
<dbReference type="Proteomes" id="UP000501387">
    <property type="component" value="Chromosome"/>
</dbReference>
<dbReference type="RefSeq" id="WP_166322578.1">
    <property type="nucleotide sequence ID" value="NZ_CP049934.1"/>
</dbReference>
<keyword evidence="2" id="KW-1185">Reference proteome</keyword>
<dbReference type="AlphaFoldDB" id="A0A6G8FI00"/>
<evidence type="ECO:0000313" key="1">
    <source>
        <dbReference type="EMBL" id="QIM15995.1"/>
    </source>
</evidence>
<gene>
    <name evidence="1" type="ORF">G7067_05490</name>
</gene>
<dbReference type="KEGG" id="lins:G7067_05490"/>
<protein>
    <submittedName>
        <fullName evidence="1">Uncharacterized protein</fullName>
    </submittedName>
</protein>